<proteinExistence type="predicted"/>
<gene>
    <name evidence="1" type="ORF">LTSEMON_2141</name>
</gene>
<name>G5Q2I5_SALMO</name>
<reference evidence="1 2" key="1">
    <citation type="journal article" date="2011" name="BMC Genomics">
        <title>Genome sequencing reveals diversification of virulence factor content and possible host adaptation in distinct subpopulations of Salmonella enterica.</title>
        <authorList>
            <person name="den Bakker H.C."/>
            <person name="Moreno Switt A.I."/>
            <person name="Govoni G."/>
            <person name="Cummings C.A."/>
            <person name="Ranieri M.L."/>
            <person name="Degoricija L."/>
            <person name="Hoelzer K."/>
            <person name="Rodriguez-Rivera L.D."/>
            <person name="Brown S."/>
            <person name="Bolchacova E."/>
            <person name="Furtado M.R."/>
            <person name="Wiedmann M."/>
        </authorList>
    </citation>
    <scope>NUCLEOTIDE SEQUENCE [LARGE SCALE GENOMIC DNA]</scope>
    <source>
        <strain evidence="1 2">S5-403</strain>
    </source>
</reference>
<protein>
    <submittedName>
        <fullName evidence="1">Uncharacterized protein</fullName>
    </submittedName>
</protein>
<dbReference type="PATRIC" id="fig|913242.3.peg.1880"/>
<dbReference type="Proteomes" id="UP000003221">
    <property type="component" value="Unassembled WGS sequence"/>
</dbReference>
<evidence type="ECO:0000313" key="1">
    <source>
        <dbReference type="EMBL" id="EHC79475.1"/>
    </source>
</evidence>
<accession>G5Q2I5</accession>
<dbReference type="AlphaFoldDB" id="G5Q2I5"/>
<comment type="caution">
    <text evidence="1">The sequence shown here is derived from an EMBL/GenBank/DDBJ whole genome shotgun (WGS) entry which is preliminary data.</text>
</comment>
<evidence type="ECO:0000313" key="2">
    <source>
        <dbReference type="Proteomes" id="UP000003221"/>
    </source>
</evidence>
<sequence>MLIAKSIAFVTFSQHSFQKIQKSASGKSANPLADESVIRKIRWRMNQLSLKWITVRMDLP</sequence>
<organism evidence="1 2">
    <name type="scientific">Salmonella enterica subsp. enterica serovar Montevideo str. S5-403</name>
    <dbReference type="NCBI Taxonomy" id="913242"/>
    <lineage>
        <taxon>Bacteria</taxon>
        <taxon>Pseudomonadati</taxon>
        <taxon>Pseudomonadota</taxon>
        <taxon>Gammaproteobacteria</taxon>
        <taxon>Enterobacterales</taxon>
        <taxon>Enterobacteriaceae</taxon>
        <taxon>Salmonella</taxon>
    </lineage>
</organism>
<dbReference type="EMBL" id="AFCS01000522">
    <property type="protein sequence ID" value="EHC79475.1"/>
    <property type="molecule type" value="Genomic_DNA"/>
</dbReference>